<keyword evidence="3" id="KW-0804">Transcription</keyword>
<name>A0A0A1WAX3_9SPHN</name>
<dbReference type="PANTHER" id="PTHR43537">
    <property type="entry name" value="TRANSCRIPTIONAL REGULATOR, GNTR FAMILY"/>
    <property type="match status" value="1"/>
</dbReference>
<dbReference type="SMART" id="SM00345">
    <property type="entry name" value="HTH_GNTR"/>
    <property type="match status" value="1"/>
</dbReference>
<dbReference type="SUPFAM" id="SSF48008">
    <property type="entry name" value="GntR ligand-binding domain-like"/>
    <property type="match status" value="1"/>
</dbReference>
<dbReference type="SUPFAM" id="SSF46785">
    <property type="entry name" value="Winged helix' DNA-binding domain"/>
    <property type="match status" value="1"/>
</dbReference>
<evidence type="ECO:0000313" key="6">
    <source>
        <dbReference type="Proteomes" id="UP000032305"/>
    </source>
</evidence>
<gene>
    <name evidence="5" type="primary">exuR</name>
    <name evidence="5" type="ORF">SP5_095_00220</name>
</gene>
<proteinExistence type="predicted"/>
<dbReference type="CDD" id="cd07377">
    <property type="entry name" value="WHTH_GntR"/>
    <property type="match status" value="1"/>
</dbReference>
<dbReference type="InterPro" id="IPR008920">
    <property type="entry name" value="TF_FadR/GntR_C"/>
</dbReference>
<protein>
    <submittedName>
        <fullName evidence="5">Exu regulon transcriptional regulator</fullName>
    </submittedName>
</protein>
<keyword evidence="2" id="KW-0238">DNA-binding</keyword>
<dbReference type="InterPro" id="IPR036390">
    <property type="entry name" value="WH_DNA-bd_sf"/>
</dbReference>
<evidence type="ECO:0000313" key="5">
    <source>
        <dbReference type="EMBL" id="GAM02620.1"/>
    </source>
</evidence>
<dbReference type="GO" id="GO:0003700">
    <property type="term" value="F:DNA-binding transcription factor activity"/>
    <property type="evidence" value="ECO:0007669"/>
    <property type="project" value="InterPro"/>
</dbReference>
<evidence type="ECO:0000256" key="2">
    <source>
        <dbReference type="ARBA" id="ARBA00023125"/>
    </source>
</evidence>
<keyword evidence="6" id="KW-1185">Reference proteome</keyword>
<accession>A0A0A1WAX3</accession>
<dbReference type="PRINTS" id="PR00035">
    <property type="entry name" value="HTHGNTR"/>
</dbReference>
<evidence type="ECO:0000256" key="3">
    <source>
        <dbReference type="ARBA" id="ARBA00023163"/>
    </source>
</evidence>
<dbReference type="Gene3D" id="1.20.120.530">
    <property type="entry name" value="GntR ligand-binding domain-like"/>
    <property type="match status" value="1"/>
</dbReference>
<dbReference type="eggNOG" id="COG2186">
    <property type="taxonomic scope" value="Bacteria"/>
</dbReference>
<dbReference type="PANTHER" id="PTHR43537:SF5">
    <property type="entry name" value="UXU OPERON TRANSCRIPTIONAL REGULATOR"/>
    <property type="match status" value="1"/>
</dbReference>
<feature type="domain" description="HTH gntR-type" evidence="4">
    <location>
        <begin position="8"/>
        <end position="76"/>
    </location>
</feature>
<dbReference type="OrthoDB" id="9812645at2"/>
<dbReference type="RefSeq" id="WP_042490680.1">
    <property type="nucleotide sequence ID" value="NZ_BBPI01000095.1"/>
</dbReference>
<evidence type="ECO:0000256" key="1">
    <source>
        <dbReference type="ARBA" id="ARBA00023015"/>
    </source>
</evidence>
<dbReference type="PROSITE" id="PS50949">
    <property type="entry name" value="HTH_GNTR"/>
    <property type="match status" value="1"/>
</dbReference>
<dbReference type="InterPro" id="IPR011711">
    <property type="entry name" value="GntR_C"/>
</dbReference>
<dbReference type="Pfam" id="PF07729">
    <property type="entry name" value="FCD"/>
    <property type="match status" value="1"/>
</dbReference>
<dbReference type="EMBL" id="BBPI01000095">
    <property type="protein sequence ID" value="GAM02620.1"/>
    <property type="molecule type" value="Genomic_DNA"/>
</dbReference>
<dbReference type="InterPro" id="IPR000524">
    <property type="entry name" value="Tscrpt_reg_HTH_GntR"/>
</dbReference>
<comment type="caution">
    <text evidence="5">The sequence shown here is derived from an EMBL/GenBank/DDBJ whole genome shotgun (WGS) entry which is preliminary data.</text>
</comment>
<dbReference type="GO" id="GO:0003677">
    <property type="term" value="F:DNA binding"/>
    <property type="evidence" value="ECO:0007669"/>
    <property type="project" value="UniProtKB-KW"/>
</dbReference>
<evidence type="ECO:0000259" key="4">
    <source>
        <dbReference type="PROSITE" id="PS50949"/>
    </source>
</evidence>
<dbReference type="InterPro" id="IPR036388">
    <property type="entry name" value="WH-like_DNA-bd_sf"/>
</dbReference>
<dbReference type="AlphaFoldDB" id="A0A0A1WAX3"/>
<dbReference type="Pfam" id="PF00392">
    <property type="entry name" value="GntR"/>
    <property type="match status" value="1"/>
</dbReference>
<dbReference type="SMART" id="SM00895">
    <property type="entry name" value="FCD"/>
    <property type="match status" value="1"/>
</dbReference>
<dbReference type="Gene3D" id="1.10.10.10">
    <property type="entry name" value="Winged helix-like DNA-binding domain superfamily/Winged helix DNA-binding domain"/>
    <property type="match status" value="1"/>
</dbReference>
<dbReference type="Proteomes" id="UP000032305">
    <property type="component" value="Unassembled WGS sequence"/>
</dbReference>
<keyword evidence="1" id="KW-0805">Transcription regulation</keyword>
<sequence length="250" mass="27579">MDNNTTQDRLYRELARTLITELQEGRYPIGTRMPAERELATRFDVSRPVIREALIALEVQGFIEVRIGSGAHVVALPGQGETPDFGVSAMEVAEARLLFEPEAAALAASQITDSELDELATLVDAIEEENNTVGGAFHADRAFHTLIARSTRNSAILETIDRLWEQRLRSAESVLLDAKVREIDVRPIVEHHAAILEALRSRDPVASRVAMQRHLTAALEGLLIASEARAVAEVRQALAAKRDRTAHLKI</sequence>
<reference evidence="5 6" key="1">
    <citation type="submission" date="2014-11" db="EMBL/GenBank/DDBJ databases">
        <title>Whole genome shotgun sequence of Sphingomonas parapaucimobilis NBRC 15100.</title>
        <authorList>
            <person name="Katano-Makiyama Y."/>
            <person name="Hosoyama A."/>
            <person name="Hashimoto M."/>
            <person name="Hosoyama Y."/>
            <person name="Noguchi M."/>
            <person name="Numata M."/>
            <person name="Tsuchikane K."/>
            <person name="Hirakata S."/>
            <person name="Uohara A."/>
            <person name="Shimodaira J."/>
            <person name="Ohji S."/>
            <person name="Ichikawa N."/>
            <person name="Kimura A."/>
            <person name="Yamazoe A."/>
            <person name="Fujita N."/>
        </authorList>
    </citation>
    <scope>NUCLEOTIDE SEQUENCE [LARGE SCALE GENOMIC DNA]</scope>
    <source>
        <strain evidence="5 6">NBRC 15100</strain>
    </source>
</reference>
<organism evidence="5 6">
    <name type="scientific">Sphingomonas parapaucimobilis NBRC 15100</name>
    <dbReference type="NCBI Taxonomy" id="1219049"/>
    <lineage>
        <taxon>Bacteria</taxon>
        <taxon>Pseudomonadati</taxon>
        <taxon>Pseudomonadota</taxon>
        <taxon>Alphaproteobacteria</taxon>
        <taxon>Sphingomonadales</taxon>
        <taxon>Sphingomonadaceae</taxon>
        <taxon>Sphingomonas</taxon>
    </lineage>
</organism>